<gene>
    <name evidence="3" type="ORF">BED47_19840</name>
</gene>
<dbReference type="SUPFAM" id="SSF48452">
    <property type="entry name" value="TPR-like"/>
    <property type="match status" value="1"/>
</dbReference>
<dbReference type="RefSeq" id="WP_069033319.1">
    <property type="nucleotide sequence ID" value="NZ_MDKC01000008.1"/>
</dbReference>
<organism evidence="3 4">
    <name type="scientific">Gottfriedia luciferensis</name>
    <dbReference type="NCBI Taxonomy" id="178774"/>
    <lineage>
        <taxon>Bacteria</taxon>
        <taxon>Bacillati</taxon>
        <taxon>Bacillota</taxon>
        <taxon>Bacilli</taxon>
        <taxon>Bacillales</taxon>
        <taxon>Bacillaceae</taxon>
        <taxon>Gottfriedia</taxon>
    </lineage>
</organism>
<evidence type="ECO:0000313" key="3">
    <source>
        <dbReference type="EMBL" id="ODG92460.1"/>
    </source>
</evidence>
<accession>A0ABX2ZRX6</accession>
<dbReference type="SUPFAM" id="SSF47413">
    <property type="entry name" value="lambda repressor-like DNA-binding domains"/>
    <property type="match status" value="1"/>
</dbReference>
<keyword evidence="4" id="KW-1185">Reference proteome</keyword>
<proteinExistence type="predicted"/>
<dbReference type="EMBL" id="MDKC01000008">
    <property type="protein sequence ID" value="ODG92460.1"/>
    <property type="molecule type" value="Genomic_DNA"/>
</dbReference>
<dbReference type="InterPro" id="IPR011990">
    <property type="entry name" value="TPR-like_helical_dom_sf"/>
</dbReference>
<reference evidence="3 4" key="1">
    <citation type="submission" date="2016-07" db="EMBL/GenBank/DDBJ databases">
        <authorList>
            <person name="Townsley L."/>
            <person name="Shank E.A."/>
        </authorList>
    </citation>
    <scope>NUCLEOTIDE SEQUENCE [LARGE SCALE GENOMIC DNA]</scope>
    <source>
        <strain evidence="3 4">CH01</strain>
    </source>
</reference>
<protein>
    <recommendedName>
        <fullName evidence="2">HTH cro/C1-type domain-containing protein</fullName>
    </recommendedName>
</protein>
<dbReference type="PROSITE" id="PS50005">
    <property type="entry name" value="TPR"/>
    <property type="match status" value="1"/>
</dbReference>
<dbReference type="Gene3D" id="1.25.40.10">
    <property type="entry name" value="Tetratricopeptide repeat domain"/>
    <property type="match status" value="1"/>
</dbReference>
<evidence type="ECO:0000313" key="4">
    <source>
        <dbReference type="Proteomes" id="UP000094580"/>
    </source>
</evidence>
<keyword evidence="1" id="KW-0802">TPR repeat</keyword>
<dbReference type="Pfam" id="PF01381">
    <property type="entry name" value="HTH_3"/>
    <property type="match status" value="1"/>
</dbReference>
<dbReference type="PROSITE" id="PS50943">
    <property type="entry name" value="HTH_CROC1"/>
    <property type="match status" value="1"/>
</dbReference>
<feature type="repeat" description="TPR" evidence="1">
    <location>
        <begin position="263"/>
        <end position="296"/>
    </location>
</feature>
<dbReference type="Gene3D" id="1.10.260.40">
    <property type="entry name" value="lambda repressor-like DNA-binding domains"/>
    <property type="match status" value="1"/>
</dbReference>
<dbReference type="InterPro" id="IPR019734">
    <property type="entry name" value="TPR_rpt"/>
</dbReference>
<dbReference type="CDD" id="cd00093">
    <property type="entry name" value="HTH_XRE"/>
    <property type="match status" value="1"/>
</dbReference>
<dbReference type="Proteomes" id="UP000094580">
    <property type="component" value="Unassembled WGS sequence"/>
</dbReference>
<comment type="caution">
    <text evidence="3">The sequence shown here is derived from an EMBL/GenBank/DDBJ whole genome shotgun (WGS) entry which is preliminary data.</text>
</comment>
<dbReference type="InterPro" id="IPR001387">
    <property type="entry name" value="Cro/C1-type_HTH"/>
</dbReference>
<dbReference type="InterPro" id="IPR010982">
    <property type="entry name" value="Lambda_DNA-bd_dom_sf"/>
</dbReference>
<evidence type="ECO:0000259" key="2">
    <source>
        <dbReference type="PROSITE" id="PS50943"/>
    </source>
</evidence>
<feature type="domain" description="HTH cro/C1-type" evidence="2">
    <location>
        <begin position="11"/>
        <end position="60"/>
    </location>
</feature>
<evidence type="ECO:0000256" key="1">
    <source>
        <dbReference type="PROSITE-ProRule" id="PRU00339"/>
    </source>
</evidence>
<dbReference type="SMART" id="SM00530">
    <property type="entry name" value="HTH_XRE"/>
    <property type="match status" value="1"/>
</dbReference>
<sequence length="416" mass="49446">MDYGMMIFHHRKKLGWTQEKLCEGICSVSHLSKIENGTKEAGIETIELLLKKMRVEIDANDSIDEVTGQLKRLWNSIERADYDSSKILFEELIGKEESINYTNISNDFCITIWRYYIFVEDLKMAKKKWKQLEVKKKKFSQYETIKYLFTLSIYYIKEKRYNDSLLVMDEVQEITPNLEIDFQEYCFYRALVYSFINQTSLSMYFCNKAIPIFLQNNNIKRILDAKMLLSLQLIKSKLLDRAEQFLIEILDSSVILSDKTIHMSALHNLGYLYYHSNQHKKAIKYYQEYLSNIQEDTEEYFLVISNIANNMMIINDYETATKLLCKNLSKIKDKSSASFIRMKVLLLEAKKDEANLVTYLREVGLPLWAQTNDHEKLIKYYDLVTEYYEKHESLEKQNMLYKEYNSTLLKMIESRK</sequence>
<name>A0ABX2ZRX6_9BACI</name>